<reference evidence="1" key="2">
    <citation type="journal article" date="2001" name="Biochem. Biophys. Res. Commun.">
        <title>Isolation and characterization of the genes encoding a novel oxygenase component of angular dioxygenase from the gram-positive dibenzofuran-degrader Terrabacter sp. strain DBF63.</title>
        <authorList>
            <person name="Kasuga K."/>
            <person name="Habe H."/>
            <person name="Chung J."/>
            <person name="Yoshida T."/>
            <person name="Nojiri H."/>
            <person name="Yamane H."/>
            <person name="Omori T."/>
        </authorList>
    </citation>
    <scope>NUCLEOTIDE SEQUENCE</scope>
    <source>
        <strain evidence="1">DBF63</strain>
        <plasmid evidence="1">pDBF1</plasmid>
    </source>
</reference>
<dbReference type="AlphaFoldDB" id="Q3MNS5"/>
<reference evidence="1" key="3">
    <citation type="journal article" date="2003" name="Appl. Microbiol. Biotechnol.">
        <title>Phthalate catabolic gene cluster is linked to the angular dioxygenase gene in Terrabacter sp. strain DBF63.</title>
        <authorList>
            <person name="Habe H."/>
            <person name="Miyakoshi M."/>
            <person name="Chung J."/>
            <person name="Kasuga K."/>
            <person name="Yoshida T."/>
            <person name="Nojiri H."/>
            <person name="Omori T."/>
        </authorList>
    </citation>
    <scope>NUCLEOTIDE SEQUENCE</scope>
    <source>
        <strain evidence="1">DBF63</strain>
        <plasmid evidence="1">pDBF1</plasmid>
    </source>
</reference>
<evidence type="ECO:0000313" key="1">
    <source>
        <dbReference type="EMBL" id="BAE45057.1"/>
    </source>
</evidence>
<accession>Q3MNS5</accession>
<organism evidence="1">
    <name type="scientific">Terrabacter sp. (strain DBF63)</name>
    <dbReference type="NCBI Taxonomy" id="150395"/>
    <lineage>
        <taxon>Bacteria</taxon>
        <taxon>Bacillati</taxon>
        <taxon>Actinomycetota</taxon>
        <taxon>Actinomycetes</taxon>
        <taxon>Micrococcales</taxon>
        <taxon>Intrasporangiaceae</taxon>
        <taxon>Terrabacter</taxon>
    </lineage>
</organism>
<geneLocation type="plasmid" evidence="1">
    <name>pDBF1</name>
</geneLocation>
<sequence>MSVEELAERAKAKIRLAKPRIGSAPCTGDGCQGAVGVPVWLWTQALPTQSESASAGGRTVTVSDRVTKVTWDLGNGTTITCNGSGTAYDPSMGWATSPDCGVPKGYTQAGQYTVTATFHHEVTYTGVNRPAENVTSTASSNVTIGEVQAIGVQAGG</sequence>
<keyword evidence="1" id="KW-0614">Plasmid</keyword>
<reference evidence="1" key="5">
    <citation type="journal article" date="2004" name="J. Bacteriol.">
        <title>Characterization of the upper pathway genes for fluorene metabolism in Terrabacter sp. strain DBF63.</title>
        <authorList>
            <person name="Habe H."/>
            <person name="Chung J."/>
            <person name="Kato H."/>
            <person name="Ayabe Y."/>
            <person name="Kasuga K."/>
            <person name="Yoshida T."/>
            <person name="Nojiri H."/>
            <person name="Yamane H."/>
            <person name="Omori T."/>
        </authorList>
    </citation>
    <scope>NUCLEOTIDE SEQUENCE</scope>
    <source>
        <strain evidence="1">DBF63</strain>
        <plasmid evidence="1">pDBF1</plasmid>
    </source>
</reference>
<reference evidence="1" key="4">
    <citation type="journal article" date="2004" name="FEMS Microbiol. Lett.">
        <title>Genetic characterization of the dibenzofuran-degrading Actinobacteria carrying the dbfA1A2 gene homologues isolated from activated sludge.</title>
        <authorList>
            <person name="Noumura T."/>
            <person name="Habe H."/>
            <person name="Widada J."/>
            <person name="Chung J.S."/>
            <person name="Yoshida T."/>
            <person name="Nojiri H."/>
            <person name="Omori T."/>
        </authorList>
    </citation>
    <scope>NUCLEOTIDE SEQUENCE</scope>
    <source>
        <strain evidence="1">DBF63</strain>
        <plasmid evidence="1">pDBF1</plasmid>
    </source>
</reference>
<name>Q3MNS5_TERSD</name>
<reference evidence="1" key="7">
    <citation type="journal article" date="2005" name="Microbiology (Mosc.)">
        <title>The fluorene catabolic linear plasmid in Terrabacter sp. strain DBF63 carries the beta-ketoadipate pathway genes, pcaRHGBDCFIJ, also found in proteobacteria.</title>
        <authorList>
            <person name="Habe H."/>
            <person name="Chung J.-S."/>
            <person name="Ishida A."/>
            <person name="Kasuga K."/>
            <person name="Ide K."/>
            <person name="Takemura T."/>
            <person name="Nojiri H."/>
            <person name="Yamane H."/>
            <person name="Omori T."/>
        </authorList>
    </citation>
    <scope>NUCLEOTIDE SEQUENCE</scope>
    <source>
        <strain evidence="1">DBF63</strain>
        <plasmid evidence="1">pDBF1</plasmid>
    </source>
</reference>
<proteinExistence type="predicted"/>
<reference evidence="1" key="6">
    <citation type="journal article" date="2005" name="Appl. Microbiol. Biotechnol.">
        <title>Characterization of [3Fe-4S] ferredoxin DbfA3, which functions in the angular dioxygenase system of Terrabacter sp. strain DBF63.</title>
        <authorList>
            <person name="Takagi T."/>
            <person name="Habe H."/>
            <person name="Yoshida T."/>
            <person name="Yamane H."/>
            <person name="Omori T."/>
            <person name="Nojiri H."/>
        </authorList>
    </citation>
    <scope>NUCLEOTIDE SEQUENCE</scope>
    <source>
        <strain evidence="1">DBF63</strain>
        <plasmid evidence="1">pDBF1</plasmid>
    </source>
</reference>
<reference evidence="1" key="1">
    <citation type="journal article" date="1997" name="J. Ferment. Bioeng.">
        <title>Cloning and characterization of genes involved in the degradation of dibenzofuran by Terrabacter sp. strain DBF63.</title>
        <authorList>
            <person name="Kasuga K."/>
            <person name="Nojiri H."/>
            <person name="Yamane H."/>
            <person name="Kodama T."/>
            <person name="Omori T."/>
        </authorList>
    </citation>
    <scope>NUCLEOTIDE SEQUENCE</scope>
    <source>
        <strain evidence="1">DBF63</strain>
        <plasmid evidence="1">pDBF1</plasmid>
    </source>
</reference>
<protein>
    <submittedName>
        <fullName evidence="1">Putative ATP/GTP-binding protein</fullName>
    </submittedName>
</protein>
<dbReference type="EMBL" id="AP008980">
    <property type="protein sequence ID" value="BAE45057.1"/>
    <property type="molecule type" value="Genomic_DNA"/>
</dbReference>